<evidence type="ECO:0000313" key="3">
    <source>
        <dbReference type="EMBL" id="MCJ8150248.1"/>
    </source>
</evidence>
<evidence type="ECO:0000259" key="2">
    <source>
        <dbReference type="Pfam" id="PF07331"/>
    </source>
</evidence>
<feature type="transmembrane region" description="Helical" evidence="1">
    <location>
        <begin position="91"/>
        <end position="123"/>
    </location>
</feature>
<dbReference type="InterPro" id="IPR009936">
    <property type="entry name" value="DUF1468"/>
</dbReference>
<keyword evidence="1" id="KW-0472">Membrane</keyword>
<gene>
    <name evidence="3" type="ORF">MKI86_13945</name>
</gene>
<dbReference type="RefSeq" id="WP_241601511.1">
    <property type="nucleotide sequence ID" value="NZ_JAKVIN010000005.1"/>
</dbReference>
<accession>A0ABT0CNR4</accession>
<feature type="transmembrane region" description="Helical" evidence="1">
    <location>
        <begin position="135"/>
        <end position="159"/>
    </location>
</feature>
<geneLocation type="plasmid" evidence="3">
    <name>unnamed</name>
</geneLocation>
<feature type="domain" description="DUF1468" evidence="2">
    <location>
        <begin position="15"/>
        <end position="158"/>
    </location>
</feature>
<dbReference type="Proteomes" id="UP001201844">
    <property type="component" value="Unassembled WGS sequence"/>
</dbReference>
<evidence type="ECO:0000256" key="1">
    <source>
        <dbReference type="SAM" id="Phobius"/>
    </source>
</evidence>
<dbReference type="EMBL" id="JAKVIN010000005">
    <property type="protein sequence ID" value="MCJ8150248.1"/>
    <property type="molecule type" value="Genomic_DNA"/>
</dbReference>
<keyword evidence="4" id="KW-1185">Reference proteome</keyword>
<comment type="caution">
    <text evidence="3">The sequence shown here is derived from an EMBL/GenBank/DDBJ whole genome shotgun (WGS) entry which is preliminary data.</text>
</comment>
<reference evidence="3 4" key="1">
    <citation type="submission" date="2022-02" db="EMBL/GenBank/DDBJ databases">
        <title>Shinella B3.7 sp. nov., isolated from Sediment (Zhairuo Island).</title>
        <authorList>
            <person name="Chen G."/>
        </authorList>
    </citation>
    <scope>NUCLEOTIDE SEQUENCE [LARGE SCALE GENOMIC DNA]</scope>
    <source>
        <strain evidence="3 4">B3.7</strain>
        <plasmid evidence="3">unnamed</plasmid>
    </source>
</reference>
<keyword evidence="1" id="KW-0812">Transmembrane</keyword>
<feature type="transmembrane region" description="Helical" evidence="1">
    <location>
        <begin position="12"/>
        <end position="31"/>
    </location>
</feature>
<protein>
    <submittedName>
        <fullName evidence="3">Tripartite tricarboxylate transporter TctB family protein</fullName>
    </submittedName>
</protein>
<evidence type="ECO:0000313" key="4">
    <source>
        <dbReference type="Proteomes" id="UP001201844"/>
    </source>
</evidence>
<name>A0ABT0CNR4_9HYPH</name>
<keyword evidence="1" id="KW-1133">Transmembrane helix</keyword>
<keyword evidence="3" id="KW-0614">Plasmid</keyword>
<sequence>MEEAGFGSRYWPSVLILGVGLSVVTYAYMTLRMGSISRPGPGAFPVVLGLFMTATGVVSTLTIAWKSRAGELPARVVQPDEEEQERFDLKVALFVILALGVFALFVENLGLAPAIFAQIFITASIGNKLSWTARLLLAAGAAAAATLMFAVLLSVPVPIVKWPFGR</sequence>
<organism evidence="3 4">
    <name type="scientific">Shinella sedimenti</name>
    <dbReference type="NCBI Taxonomy" id="2919913"/>
    <lineage>
        <taxon>Bacteria</taxon>
        <taxon>Pseudomonadati</taxon>
        <taxon>Pseudomonadota</taxon>
        <taxon>Alphaproteobacteria</taxon>
        <taxon>Hyphomicrobiales</taxon>
        <taxon>Rhizobiaceae</taxon>
        <taxon>Shinella</taxon>
    </lineage>
</organism>
<dbReference type="Pfam" id="PF07331">
    <property type="entry name" value="TctB"/>
    <property type="match status" value="1"/>
</dbReference>
<feature type="transmembrane region" description="Helical" evidence="1">
    <location>
        <begin position="43"/>
        <end position="65"/>
    </location>
</feature>
<proteinExistence type="predicted"/>